<dbReference type="Gene3D" id="4.10.240.10">
    <property type="entry name" value="Zn(2)-C6 fungal-type DNA-binding domain"/>
    <property type="match status" value="1"/>
</dbReference>
<evidence type="ECO:0000313" key="4">
    <source>
        <dbReference type="EMBL" id="KAG8623772.1"/>
    </source>
</evidence>
<dbReference type="PANTHER" id="PTHR37534:SF49">
    <property type="entry name" value="LYSINE BIOSYNTHESIS REGULATORY PROTEIN LYS14"/>
    <property type="match status" value="1"/>
</dbReference>
<dbReference type="PROSITE" id="PS50048">
    <property type="entry name" value="ZN2_CY6_FUNGAL_2"/>
    <property type="match status" value="1"/>
</dbReference>
<dbReference type="Pfam" id="PF00172">
    <property type="entry name" value="Zn_clus"/>
    <property type="match status" value="1"/>
</dbReference>
<comment type="caution">
    <text evidence="4">The sequence shown here is derived from an EMBL/GenBank/DDBJ whole genome shotgun (WGS) entry which is preliminary data.</text>
</comment>
<dbReference type="Proteomes" id="UP000809789">
    <property type="component" value="Unassembled WGS sequence"/>
</dbReference>
<dbReference type="GO" id="GO:0008270">
    <property type="term" value="F:zinc ion binding"/>
    <property type="evidence" value="ECO:0007669"/>
    <property type="project" value="InterPro"/>
</dbReference>
<feature type="compositionally biased region" description="Low complexity" evidence="2">
    <location>
        <begin position="102"/>
        <end position="114"/>
    </location>
</feature>
<accession>A0A8K0KUK2</accession>
<dbReference type="SUPFAM" id="SSF57701">
    <property type="entry name" value="Zn2/Cys6 DNA-binding domain"/>
    <property type="match status" value="1"/>
</dbReference>
<dbReference type="CDD" id="cd00067">
    <property type="entry name" value="GAL4"/>
    <property type="match status" value="1"/>
</dbReference>
<proteinExistence type="predicted"/>
<name>A0A8K0KUK2_9PEZI</name>
<dbReference type="GO" id="GO:0000976">
    <property type="term" value="F:transcription cis-regulatory region binding"/>
    <property type="evidence" value="ECO:0007669"/>
    <property type="project" value="TreeGrafter"/>
</dbReference>
<evidence type="ECO:0000313" key="5">
    <source>
        <dbReference type="Proteomes" id="UP000809789"/>
    </source>
</evidence>
<dbReference type="EMBL" id="JAESVG020000010">
    <property type="protein sequence ID" value="KAG8623772.1"/>
    <property type="molecule type" value="Genomic_DNA"/>
</dbReference>
<keyword evidence="5" id="KW-1185">Reference proteome</keyword>
<feature type="region of interest" description="Disordered" evidence="2">
    <location>
        <begin position="92"/>
        <end position="154"/>
    </location>
</feature>
<dbReference type="AlphaFoldDB" id="A0A8K0KUK2"/>
<dbReference type="SMART" id="SM00066">
    <property type="entry name" value="GAL4"/>
    <property type="match status" value="1"/>
</dbReference>
<dbReference type="InterPro" id="IPR036864">
    <property type="entry name" value="Zn2-C6_fun-type_DNA-bd_sf"/>
</dbReference>
<sequence length="619" mass="69883">MDNASRSTARSFSGCGTCRRRKVKCDEQRPRCGPCTRLNKACDWARQWRFVNSNYTVERQYFVTNKRAENAAINSSQPDSAVEWSSEPQAYTSIGSDSYQTDSSGGSPSSPESSGGREDSTLALTARVPVPSIPSRTNTVNTTPTSNRASRHELNELPVRLANDSEDDGSDDTLTLLSLSQQEQSWDSPRFDIMDYGTRSIDNQRHPHLFDTVICKKIMPMAVRFRLNIENNENLLLSTARRFPPLHHAICAITLLNSGLNDRPELLAGSFQHYDRAVSSCRNLETYDPEATFFLHFILLMYDIRCASQRWPQDRTCWALHLQGLASLVHTPSSPSTSRLKAYLSWYTLLLDSQAGLAGNEEAGHYVRSFLKNGKTLPLWPIAPSGEDTFPSVTVFQNFLAVHKLSLLIFQMYAEQSQLTLDMRQDMKAGPVDQAERQARVDNLSARHRGLWERNCPQFADDPEDPCSLEQQPPIIQGTFSFSRYQFSVLSLYLHSSMYPQQRLESDRYENEDATHCSVIIKAARASVASADTENHHLAPGLFIAGFVSKNRDEKQEALRLLRQMSQAGLSGAVRRVFHLLDLAIIEQRAAENAGGRSEDVDWIEWSRKYEFKHIVLGM</sequence>
<dbReference type="PROSITE" id="PS00463">
    <property type="entry name" value="ZN2_CY6_FUNGAL_1"/>
    <property type="match status" value="1"/>
</dbReference>
<feature type="domain" description="Zn(2)-C6 fungal-type" evidence="3">
    <location>
        <begin position="14"/>
        <end position="44"/>
    </location>
</feature>
<organism evidence="4 5">
    <name type="scientific">Elsinoe batatas</name>
    <dbReference type="NCBI Taxonomy" id="2601811"/>
    <lineage>
        <taxon>Eukaryota</taxon>
        <taxon>Fungi</taxon>
        <taxon>Dikarya</taxon>
        <taxon>Ascomycota</taxon>
        <taxon>Pezizomycotina</taxon>
        <taxon>Dothideomycetes</taxon>
        <taxon>Dothideomycetidae</taxon>
        <taxon>Myriangiales</taxon>
        <taxon>Elsinoaceae</taxon>
        <taxon>Elsinoe</taxon>
    </lineage>
</organism>
<evidence type="ECO:0000259" key="3">
    <source>
        <dbReference type="PROSITE" id="PS50048"/>
    </source>
</evidence>
<dbReference type="GO" id="GO:0045944">
    <property type="term" value="P:positive regulation of transcription by RNA polymerase II"/>
    <property type="evidence" value="ECO:0007669"/>
    <property type="project" value="TreeGrafter"/>
</dbReference>
<keyword evidence="1" id="KW-0539">Nucleus</keyword>
<evidence type="ECO:0000256" key="1">
    <source>
        <dbReference type="ARBA" id="ARBA00023242"/>
    </source>
</evidence>
<dbReference type="GO" id="GO:0005634">
    <property type="term" value="C:nucleus"/>
    <property type="evidence" value="ECO:0007669"/>
    <property type="project" value="TreeGrafter"/>
</dbReference>
<evidence type="ECO:0000256" key="2">
    <source>
        <dbReference type="SAM" id="MobiDB-lite"/>
    </source>
</evidence>
<dbReference type="GO" id="GO:0000981">
    <property type="term" value="F:DNA-binding transcription factor activity, RNA polymerase II-specific"/>
    <property type="evidence" value="ECO:0007669"/>
    <property type="project" value="InterPro"/>
</dbReference>
<dbReference type="OrthoDB" id="3598904at2759"/>
<dbReference type="PANTHER" id="PTHR37534">
    <property type="entry name" value="TRANSCRIPTIONAL ACTIVATOR PROTEIN UGA3"/>
    <property type="match status" value="1"/>
</dbReference>
<dbReference type="InterPro" id="IPR001138">
    <property type="entry name" value="Zn2Cys6_DnaBD"/>
</dbReference>
<feature type="compositionally biased region" description="Polar residues" evidence="2">
    <location>
        <begin position="134"/>
        <end position="148"/>
    </location>
</feature>
<feature type="compositionally biased region" description="Polar residues" evidence="2">
    <location>
        <begin position="92"/>
        <end position="101"/>
    </location>
</feature>
<protein>
    <recommendedName>
        <fullName evidence="3">Zn(2)-C6 fungal-type domain-containing protein</fullName>
    </recommendedName>
</protein>
<gene>
    <name evidence="4" type="ORF">KVT40_008748</name>
</gene>
<reference evidence="4" key="1">
    <citation type="submission" date="2021-07" db="EMBL/GenBank/DDBJ databases">
        <title>Elsinoe batatas strain:CRI-CJ2 Genome sequencing and assembly.</title>
        <authorList>
            <person name="Huang L."/>
        </authorList>
    </citation>
    <scope>NUCLEOTIDE SEQUENCE</scope>
    <source>
        <strain evidence="4">CRI-CJ2</strain>
    </source>
</reference>